<dbReference type="OrthoDB" id="10253736at2759"/>
<sequence>MNLFLQDQKDWFRFRMGQFNMDFNDLIFGNGSQRSSFEGNEVALVTGGSRGLGLELVLRLSKCGIKVINVDVMTPNDRVSGVENVYFYRCDITDYDEVKRLHRKISSEHGTVTILVNNAGITRIKALDRITHGEIKEVIAVNLVGAYIMINTFLPDMIAEKYGFIVNIASVLGEITPARLTPYGASKGGLIALHNSLARQLCKHNHASIRMLLVCPGKINTSMFARVKTPSKILAPDIEPGKLADRIVTAIRCSSITTLRSPYYVNILPFFRQLSWPYMRLLKRCSGMDRVTAVSCSNDEVSLHDQ</sequence>
<protein>
    <recommendedName>
        <fullName evidence="7">NAD(P)-binding protein</fullName>
    </recommendedName>
</protein>
<name>A0A7H9HKS4_9SACH</name>
<keyword evidence="6" id="KW-1185">Reference proteome</keyword>
<dbReference type="Proteomes" id="UP000510647">
    <property type="component" value="Chromosome 1"/>
</dbReference>
<proteinExistence type="inferred from homology"/>
<dbReference type="InterPro" id="IPR036291">
    <property type="entry name" value="NAD(P)-bd_dom_sf"/>
</dbReference>
<dbReference type="PANTHER" id="PTHR24322:SF736">
    <property type="entry name" value="RETINOL DEHYDROGENASE 10"/>
    <property type="match status" value="1"/>
</dbReference>
<comment type="similarity">
    <text evidence="1 4">Belongs to the short-chain dehydrogenases/reductases (SDR) family.</text>
</comment>
<dbReference type="PRINTS" id="PR00080">
    <property type="entry name" value="SDRFAMILY"/>
</dbReference>
<dbReference type="Gene3D" id="3.40.50.720">
    <property type="entry name" value="NAD(P)-binding Rossmann-like Domain"/>
    <property type="match status" value="1"/>
</dbReference>
<keyword evidence="3" id="KW-0560">Oxidoreductase</keyword>
<dbReference type="AlphaFoldDB" id="A0A7H9HKS4"/>
<dbReference type="PROSITE" id="PS00061">
    <property type="entry name" value="ADH_SHORT"/>
    <property type="match status" value="1"/>
</dbReference>
<organism evidence="5 6">
    <name type="scientific">Torulaspora globosa</name>
    <dbReference type="NCBI Taxonomy" id="48254"/>
    <lineage>
        <taxon>Eukaryota</taxon>
        <taxon>Fungi</taxon>
        <taxon>Dikarya</taxon>
        <taxon>Ascomycota</taxon>
        <taxon>Saccharomycotina</taxon>
        <taxon>Saccharomycetes</taxon>
        <taxon>Saccharomycetales</taxon>
        <taxon>Saccharomycetaceae</taxon>
        <taxon>Torulaspora</taxon>
    </lineage>
</organism>
<dbReference type="PRINTS" id="PR00081">
    <property type="entry name" value="GDHRDH"/>
</dbReference>
<dbReference type="Pfam" id="PF00106">
    <property type="entry name" value="adh_short"/>
    <property type="match status" value="1"/>
</dbReference>
<evidence type="ECO:0000256" key="3">
    <source>
        <dbReference type="ARBA" id="ARBA00023002"/>
    </source>
</evidence>
<dbReference type="SUPFAM" id="SSF51735">
    <property type="entry name" value="NAD(P)-binding Rossmann-fold domains"/>
    <property type="match status" value="1"/>
</dbReference>
<evidence type="ECO:0000313" key="6">
    <source>
        <dbReference type="Proteomes" id="UP000510647"/>
    </source>
</evidence>
<reference evidence="5 6" key="1">
    <citation type="submission" date="2020-06" db="EMBL/GenBank/DDBJ databases">
        <title>The yeast mating-type switching endonuclease HO is a domesticated member of an unorthodox homing genetic element family.</title>
        <authorList>
            <person name="Coughlan A.Y."/>
            <person name="Lombardi L."/>
            <person name="Braun-Galleani S."/>
            <person name="Martos A.R."/>
            <person name="Galeote V."/>
            <person name="Bigey F."/>
            <person name="Dequin S."/>
            <person name="Byrne K.P."/>
            <person name="Wolfe K.H."/>
        </authorList>
    </citation>
    <scope>NUCLEOTIDE SEQUENCE [LARGE SCALE GENOMIC DNA]</scope>
    <source>
        <strain evidence="5 6">CBS2947</strain>
    </source>
</reference>
<evidence type="ECO:0008006" key="7">
    <source>
        <dbReference type="Google" id="ProtNLM"/>
    </source>
</evidence>
<dbReference type="InterPro" id="IPR002347">
    <property type="entry name" value="SDR_fam"/>
</dbReference>
<evidence type="ECO:0000256" key="1">
    <source>
        <dbReference type="ARBA" id="ARBA00006484"/>
    </source>
</evidence>
<keyword evidence="2" id="KW-0521">NADP</keyword>
<evidence type="ECO:0000256" key="4">
    <source>
        <dbReference type="RuleBase" id="RU000363"/>
    </source>
</evidence>
<gene>
    <name evidence="5" type="ORF">HG537_0A02470</name>
</gene>
<dbReference type="EMBL" id="CP059267">
    <property type="protein sequence ID" value="QLQ78000.1"/>
    <property type="molecule type" value="Genomic_DNA"/>
</dbReference>
<evidence type="ECO:0000256" key="2">
    <source>
        <dbReference type="ARBA" id="ARBA00022857"/>
    </source>
</evidence>
<dbReference type="PANTHER" id="PTHR24322">
    <property type="entry name" value="PKSB"/>
    <property type="match status" value="1"/>
</dbReference>
<dbReference type="GO" id="GO:0016616">
    <property type="term" value="F:oxidoreductase activity, acting on the CH-OH group of donors, NAD or NADP as acceptor"/>
    <property type="evidence" value="ECO:0007669"/>
    <property type="project" value="TreeGrafter"/>
</dbReference>
<accession>A0A7H9HKS4</accession>
<dbReference type="InterPro" id="IPR020904">
    <property type="entry name" value="Sc_DH/Rdtase_CS"/>
</dbReference>
<evidence type="ECO:0000313" key="5">
    <source>
        <dbReference type="EMBL" id="QLQ78000.1"/>
    </source>
</evidence>